<dbReference type="GeneID" id="92856986"/>
<dbReference type="InterPro" id="IPR028037">
    <property type="entry name" value="Antitoxin_Rv0909/MT0933"/>
</dbReference>
<dbReference type="Pfam" id="PF14013">
    <property type="entry name" value="MT0933_antitox"/>
    <property type="match status" value="1"/>
</dbReference>
<evidence type="ECO:0000256" key="1">
    <source>
        <dbReference type="SAM" id="MobiDB-lite"/>
    </source>
</evidence>
<feature type="compositionally biased region" description="Basic and acidic residues" evidence="1">
    <location>
        <begin position="1"/>
        <end position="19"/>
    </location>
</feature>
<dbReference type="EMBL" id="MVCE01000001">
    <property type="protein sequence ID" value="PGF36493.1"/>
    <property type="molecule type" value="Genomic_DNA"/>
</dbReference>
<protein>
    <submittedName>
        <fullName evidence="2">Uncharacterized protein</fullName>
    </submittedName>
</protein>
<feature type="compositionally biased region" description="Basic and acidic residues" evidence="1">
    <location>
        <begin position="40"/>
        <end position="66"/>
    </location>
</feature>
<accession>A0A8B2VN66</accession>
<evidence type="ECO:0000313" key="2">
    <source>
        <dbReference type="EMBL" id="PGF36493.1"/>
    </source>
</evidence>
<organism evidence="2 3">
    <name type="scientific">Cutibacterium acnes</name>
    <name type="common">Propionibacterium acnes</name>
    <dbReference type="NCBI Taxonomy" id="1747"/>
    <lineage>
        <taxon>Bacteria</taxon>
        <taxon>Bacillati</taxon>
        <taxon>Actinomycetota</taxon>
        <taxon>Actinomycetes</taxon>
        <taxon>Propionibacteriales</taxon>
        <taxon>Propionibacteriaceae</taxon>
        <taxon>Cutibacterium</taxon>
    </lineage>
</organism>
<gene>
    <name evidence="2" type="ORF">B1B09_02400</name>
</gene>
<dbReference type="Proteomes" id="UP000226191">
    <property type="component" value="Unassembled WGS sequence"/>
</dbReference>
<dbReference type="AlphaFoldDB" id="A0A8B2VN66"/>
<comment type="caution">
    <text evidence="2">The sequence shown here is derived from an EMBL/GenBank/DDBJ whole genome shotgun (WGS) entry which is preliminary data.</text>
</comment>
<feature type="region of interest" description="Disordered" evidence="1">
    <location>
        <begin position="1"/>
        <end position="66"/>
    </location>
</feature>
<name>A0A8B2VN66_CUTAC</name>
<dbReference type="RefSeq" id="WP_002515468.1">
    <property type="nucleotide sequence ID" value="NZ_AP022844.1"/>
</dbReference>
<sequence>MGLFDKAKDAISDRQDDIKNQASQHSDQVEQGIDKAGNTVDDKTGGKFSDQIDKGQDALKDKLGDL</sequence>
<reference evidence="2 3" key="1">
    <citation type="submission" date="2017-02" db="EMBL/GenBank/DDBJ databases">
        <title>Prevalence of linear plasmids in Cutibacterium acnes isolates obtained from cancerous prostatic tissue.</title>
        <authorList>
            <person name="Davidsson S."/>
            <person name="Bruggemann H."/>
        </authorList>
    </citation>
    <scope>NUCLEOTIDE SEQUENCE [LARGE SCALE GENOMIC DNA]</scope>
    <source>
        <strain evidence="2 3">11-78</strain>
    </source>
</reference>
<dbReference type="OrthoDB" id="5125103at2"/>
<dbReference type="SMR" id="A0A8B2VN66"/>
<evidence type="ECO:0000313" key="3">
    <source>
        <dbReference type="Proteomes" id="UP000226191"/>
    </source>
</evidence>
<proteinExistence type="predicted"/>